<feature type="transmembrane region" description="Helical" evidence="10">
    <location>
        <begin position="234"/>
        <end position="256"/>
    </location>
</feature>
<dbReference type="Gene3D" id="3.30.40.10">
    <property type="entry name" value="Zinc/RING finger domain, C3HC4 (zinc finger)"/>
    <property type="match status" value="1"/>
</dbReference>
<keyword evidence="6 10" id="KW-1133">Transmembrane helix</keyword>
<evidence type="ECO:0000313" key="14">
    <source>
        <dbReference type="Proteomes" id="UP000001997"/>
    </source>
</evidence>
<feature type="signal peptide" evidence="11">
    <location>
        <begin position="1"/>
        <end position="21"/>
    </location>
</feature>
<dbReference type="GeneID" id="5125385"/>
<organism evidence="13 14">
    <name type="scientific">Meyerozyma guilliermondii (strain ATCC 6260 / CBS 566 / DSM 6381 / JCM 1539 / NBRC 10279 / NRRL Y-324)</name>
    <name type="common">Yeast</name>
    <name type="synonym">Candida guilliermondii</name>
    <dbReference type="NCBI Taxonomy" id="294746"/>
    <lineage>
        <taxon>Eukaryota</taxon>
        <taxon>Fungi</taxon>
        <taxon>Dikarya</taxon>
        <taxon>Ascomycota</taxon>
        <taxon>Saccharomycotina</taxon>
        <taxon>Pichiomycetes</taxon>
        <taxon>Debaryomycetaceae</taxon>
        <taxon>Meyerozyma</taxon>
    </lineage>
</organism>
<evidence type="ECO:0000256" key="1">
    <source>
        <dbReference type="ARBA" id="ARBA00004370"/>
    </source>
</evidence>
<feature type="domain" description="RING-type" evidence="12">
    <location>
        <begin position="359"/>
        <end position="402"/>
    </location>
</feature>
<feature type="compositionally biased region" description="Polar residues" evidence="9">
    <location>
        <begin position="526"/>
        <end position="537"/>
    </location>
</feature>
<feature type="chain" id="PRO_5002681258" description="RING-type domain-containing protein" evidence="11">
    <location>
        <begin position="22"/>
        <end position="553"/>
    </location>
</feature>
<keyword evidence="11" id="KW-0732">Signal</keyword>
<sequence>MWLSRMLLLAVCGILVFGVMSVVQRQGQIGLEGALFLTKNSIRELKNQLFSKQDHSGPPTNLESTALPREYDHFGMEYPFSNMMNSIFPIDSRIQYNVSNETHEFPARYASFSPIVNYNIDSGFGILDDTACSPLNASDFSHLQEKIIVVMRGNCTFVQKISNLLELGLDPQAILVANNVRNHGLVTMYSTDFNQDGTLRTPVLFISFEGYEQLDAISGSDVDLRIAAAALGGWINLVISVMLSPPLVILIIYGVIRCGQIIKRKHHSRENEQLVRNLKVYIYNRSHLIPASDFYDYIRVTNQTHELEQAQAAEQNTSSATLSSAESSPPATPASELPAMVRGLNILVPPDDYFNATKCSICLEKFHPLRSRVLLLNCKHFYHEQCLSNWLINFKRSCPLCNNSLKSSYLLSQPQPSYGALEESVGVNSGGSSHYQAEERSSSGTPAHDSGHTSNSAMLTEQDTQPARSDESVVDESLGEVEVEPTVPAKAPSLPPGSTASFTTAKTQLENPTGPPPSSRPKVFSRPSQLLRFTTSNHDSKELSGSIDSGELE</sequence>
<protein>
    <recommendedName>
        <fullName evidence="12">RING-type domain-containing protein</fullName>
    </recommendedName>
</protein>
<dbReference type="Pfam" id="PF02225">
    <property type="entry name" value="PA"/>
    <property type="match status" value="1"/>
</dbReference>
<dbReference type="Pfam" id="PF13639">
    <property type="entry name" value="zf-RING_2"/>
    <property type="match status" value="1"/>
</dbReference>
<feature type="compositionally biased region" description="Low complexity" evidence="9">
    <location>
        <begin position="424"/>
        <end position="433"/>
    </location>
</feature>
<dbReference type="Gene3D" id="3.50.30.30">
    <property type="match status" value="1"/>
</dbReference>
<feature type="compositionally biased region" description="Acidic residues" evidence="9">
    <location>
        <begin position="472"/>
        <end position="483"/>
    </location>
</feature>
<dbReference type="OrthoDB" id="8062037at2759"/>
<keyword evidence="4 8" id="KW-0863">Zinc-finger</keyword>
<dbReference type="GO" id="GO:0016020">
    <property type="term" value="C:membrane"/>
    <property type="evidence" value="ECO:0007669"/>
    <property type="project" value="UniProtKB-SubCell"/>
</dbReference>
<gene>
    <name evidence="13" type="ORF">PGUG_04097</name>
</gene>
<dbReference type="PANTHER" id="PTHR45969">
    <property type="entry name" value="RING ZINC FINGER PROTEIN-RELATED"/>
    <property type="match status" value="1"/>
</dbReference>
<dbReference type="GO" id="GO:0016567">
    <property type="term" value="P:protein ubiquitination"/>
    <property type="evidence" value="ECO:0007669"/>
    <property type="project" value="TreeGrafter"/>
</dbReference>
<dbReference type="SUPFAM" id="SSF57850">
    <property type="entry name" value="RING/U-box"/>
    <property type="match status" value="1"/>
</dbReference>
<evidence type="ECO:0000256" key="6">
    <source>
        <dbReference type="ARBA" id="ARBA00022989"/>
    </source>
</evidence>
<keyword evidence="7 10" id="KW-0472">Membrane</keyword>
<evidence type="ECO:0000256" key="10">
    <source>
        <dbReference type="SAM" id="Phobius"/>
    </source>
</evidence>
<feature type="compositionally biased region" description="Polar residues" evidence="9">
    <location>
        <begin position="452"/>
        <end position="467"/>
    </location>
</feature>
<evidence type="ECO:0000256" key="11">
    <source>
        <dbReference type="SAM" id="SignalP"/>
    </source>
</evidence>
<feature type="region of interest" description="Disordered" evidence="9">
    <location>
        <begin position="421"/>
        <end position="553"/>
    </location>
</feature>
<dbReference type="InterPro" id="IPR013083">
    <property type="entry name" value="Znf_RING/FYVE/PHD"/>
</dbReference>
<dbReference type="InterPro" id="IPR001841">
    <property type="entry name" value="Znf_RING"/>
</dbReference>
<keyword evidence="14" id="KW-1185">Reference proteome</keyword>
<dbReference type="OMA" id="ITMFSNT"/>
<dbReference type="InterPro" id="IPR003137">
    <property type="entry name" value="PA_domain"/>
</dbReference>
<dbReference type="AlphaFoldDB" id="A5DLE6"/>
<dbReference type="GO" id="GO:0008270">
    <property type="term" value="F:zinc ion binding"/>
    <property type="evidence" value="ECO:0007669"/>
    <property type="project" value="UniProtKB-KW"/>
</dbReference>
<dbReference type="GO" id="GO:0061630">
    <property type="term" value="F:ubiquitin protein ligase activity"/>
    <property type="evidence" value="ECO:0007669"/>
    <property type="project" value="TreeGrafter"/>
</dbReference>
<evidence type="ECO:0000256" key="2">
    <source>
        <dbReference type="ARBA" id="ARBA00022692"/>
    </source>
</evidence>
<keyword evidence="3" id="KW-0479">Metal-binding</keyword>
<dbReference type="InParanoid" id="A5DLE6"/>
<reference evidence="13 14" key="1">
    <citation type="journal article" date="2009" name="Nature">
        <title>Evolution of pathogenicity and sexual reproduction in eight Candida genomes.</title>
        <authorList>
            <person name="Butler G."/>
            <person name="Rasmussen M.D."/>
            <person name="Lin M.F."/>
            <person name="Santos M.A."/>
            <person name="Sakthikumar S."/>
            <person name="Munro C.A."/>
            <person name="Rheinbay E."/>
            <person name="Grabherr M."/>
            <person name="Forche A."/>
            <person name="Reedy J.L."/>
            <person name="Agrafioti I."/>
            <person name="Arnaud M.B."/>
            <person name="Bates S."/>
            <person name="Brown A.J."/>
            <person name="Brunke S."/>
            <person name="Costanzo M.C."/>
            <person name="Fitzpatrick D.A."/>
            <person name="de Groot P.W."/>
            <person name="Harris D."/>
            <person name="Hoyer L.L."/>
            <person name="Hube B."/>
            <person name="Klis F.M."/>
            <person name="Kodira C."/>
            <person name="Lennard N."/>
            <person name="Logue M.E."/>
            <person name="Martin R."/>
            <person name="Neiman A.M."/>
            <person name="Nikolaou E."/>
            <person name="Quail M.A."/>
            <person name="Quinn J."/>
            <person name="Santos M.C."/>
            <person name="Schmitzberger F.F."/>
            <person name="Sherlock G."/>
            <person name="Shah P."/>
            <person name="Silverstein K.A."/>
            <person name="Skrzypek M.S."/>
            <person name="Soll D."/>
            <person name="Staggs R."/>
            <person name="Stansfield I."/>
            <person name="Stumpf M.P."/>
            <person name="Sudbery P.E."/>
            <person name="Srikantha T."/>
            <person name="Zeng Q."/>
            <person name="Berman J."/>
            <person name="Berriman M."/>
            <person name="Heitman J."/>
            <person name="Gow N.A."/>
            <person name="Lorenz M.C."/>
            <person name="Birren B.W."/>
            <person name="Kellis M."/>
            <person name="Cuomo C.A."/>
        </authorList>
    </citation>
    <scope>NUCLEOTIDE SEQUENCE [LARGE SCALE GENOMIC DNA]</scope>
    <source>
        <strain evidence="14">ATCC 6260 / CBS 566 / DSM 6381 / JCM 1539 / NBRC 10279 / NRRL Y-324</strain>
    </source>
</reference>
<dbReference type="PROSITE" id="PS50089">
    <property type="entry name" value="ZF_RING_2"/>
    <property type="match status" value="1"/>
</dbReference>
<evidence type="ECO:0000313" key="13">
    <source>
        <dbReference type="EMBL" id="EDK39999.2"/>
    </source>
</evidence>
<dbReference type="STRING" id="294746.A5DLE6"/>
<dbReference type="eggNOG" id="KOG4628">
    <property type="taxonomic scope" value="Eukaryota"/>
</dbReference>
<evidence type="ECO:0000256" key="4">
    <source>
        <dbReference type="ARBA" id="ARBA00022771"/>
    </source>
</evidence>
<dbReference type="RefSeq" id="XP_001483368.2">
    <property type="nucleotide sequence ID" value="XM_001483318.1"/>
</dbReference>
<name>A5DLE6_PICGU</name>
<comment type="subcellular location">
    <subcellularLocation>
        <location evidence="1">Membrane</location>
    </subcellularLocation>
</comment>
<keyword evidence="5" id="KW-0862">Zinc</keyword>
<accession>A5DLE6</accession>
<dbReference type="Proteomes" id="UP000001997">
    <property type="component" value="Unassembled WGS sequence"/>
</dbReference>
<dbReference type="VEuPathDB" id="FungiDB:PGUG_04097"/>
<proteinExistence type="predicted"/>
<evidence type="ECO:0000259" key="12">
    <source>
        <dbReference type="PROSITE" id="PS50089"/>
    </source>
</evidence>
<dbReference type="PANTHER" id="PTHR45969:SF69">
    <property type="entry name" value="FINGER DOMAIN PROTEIN, PUTATIVE (AFU_ORTHOLOGUE AFUA_3G12190)-RELATED"/>
    <property type="match status" value="1"/>
</dbReference>
<feature type="compositionally biased region" description="Polar residues" evidence="9">
    <location>
        <begin position="496"/>
        <end position="511"/>
    </location>
</feature>
<evidence type="ECO:0000256" key="9">
    <source>
        <dbReference type="SAM" id="MobiDB-lite"/>
    </source>
</evidence>
<dbReference type="KEGG" id="pgu:PGUG_04097"/>
<dbReference type="EMBL" id="CH408159">
    <property type="protein sequence ID" value="EDK39999.2"/>
    <property type="molecule type" value="Genomic_DNA"/>
</dbReference>
<evidence type="ECO:0000256" key="8">
    <source>
        <dbReference type="PROSITE-ProRule" id="PRU00175"/>
    </source>
</evidence>
<keyword evidence="2 10" id="KW-0812">Transmembrane</keyword>
<dbReference type="SMART" id="SM00184">
    <property type="entry name" value="RING"/>
    <property type="match status" value="1"/>
</dbReference>
<dbReference type="HOGENOM" id="CLU_029455_0_0_1"/>
<dbReference type="CDD" id="cd16448">
    <property type="entry name" value="RING-H2"/>
    <property type="match status" value="1"/>
</dbReference>
<evidence type="ECO:0000256" key="7">
    <source>
        <dbReference type="ARBA" id="ARBA00023136"/>
    </source>
</evidence>
<evidence type="ECO:0000256" key="5">
    <source>
        <dbReference type="ARBA" id="ARBA00022833"/>
    </source>
</evidence>
<evidence type="ECO:0000256" key="3">
    <source>
        <dbReference type="ARBA" id="ARBA00022723"/>
    </source>
</evidence>